<feature type="transmembrane region" description="Helical" evidence="2">
    <location>
        <begin position="242"/>
        <end position="265"/>
    </location>
</feature>
<evidence type="ECO:0000256" key="3">
    <source>
        <dbReference type="SAM" id="SignalP"/>
    </source>
</evidence>
<keyword evidence="2" id="KW-1133">Transmembrane helix</keyword>
<feature type="compositionally biased region" description="Basic and acidic residues" evidence="1">
    <location>
        <begin position="525"/>
        <end position="536"/>
    </location>
</feature>
<sequence length="536" mass="60595">MMIRYVVIIALFGIAEIVTGGNCPNLNSISSCGDIRFCPYPDSADWKCLKSAMNCDENNGIYYHCSRDVNGCYVHHCAKRVYCYPGQQPVLDLTKDTAMCQTCPEEEYQISPFWSNEQLDCDYAKTKCDGEGEIECHPGTPTEDRTCRCDIQKNLALQGYAYNKRTCCSKYYDQECYCISFKDQCPPGKVRYFNYICLPECPQGFYRQLDSEECISQNSSSPKNATSTVQTPHQDSQVPTGIIIGLAVITVLLASIAALALIYCLKHRQQRRPKAGGIEAPHIFCNGDSNNLRDSNEAPETVKFLEEKDSVATKDRKKNKDAGNGHITEYNINASGAIINIGGENNTRFKYIKNFTQDTPESLHGSERASSITPEENLVSVNPEESRQEESILSNETSMDTELKKPVEHEDVHPDQTPVEAIDQTKRKEVWSSLDMVPDDQTKRKDVWSQPEIVLDDQTKRKEVWSSLDMVPDDQTKRKDVWSQPEIVLDDQTKGKEVWSPLDMVPDDQTNRKEVWSPSVVADYQTKKEPENSVSN</sequence>
<keyword evidence="5" id="KW-1185">Reference proteome</keyword>
<keyword evidence="3" id="KW-0732">Signal</keyword>
<feature type="compositionally biased region" description="Basic and acidic residues" evidence="1">
    <location>
        <begin position="307"/>
        <end position="323"/>
    </location>
</feature>
<feature type="compositionally biased region" description="Polar residues" evidence="1">
    <location>
        <begin position="391"/>
        <end position="400"/>
    </location>
</feature>
<comment type="caution">
    <text evidence="4">The sequence shown here is derived from an EMBL/GenBank/DDBJ whole genome shotgun (WGS) entry which is preliminary data.</text>
</comment>
<reference evidence="4" key="3">
    <citation type="submission" date="2023-05" db="EMBL/GenBank/DDBJ databases">
        <authorList>
            <person name="Smith C.H."/>
        </authorList>
    </citation>
    <scope>NUCLEOTIDE SEQUENCE</scope>
    <source>
        <strain evidence="4">CHS0354</strain>
        <tissue evidence="4">Mantle</tissue>
    </source>
</reference>
<evidence type="ECO:0000313" key="4">
    <source>
        <dbReference type="EMBL" id="KAK3581417.1"/>
    </source>
</evidence>
<dbReference type="EMBL" id="JAEAOA010001006">
    <property type="protein sequence ID" value="KAK3581417.1"/>
    <property type="molecule type" value="Genomic_DNA"/>
</dbReference>
<protein>
    <submittedName>
        <fullName evidence="4">Uncharacterized protein</fullName>
    </submittedName>
</protein>
<gene>
    <name evidence="4" type="ORF">CHS0354_016279</name>
</gene>
<name>A0AAE0VLM5_9BIVA</name>
<feature type="signal peptide" evidence="3">
    <location>
        <begin position="1"/>
        <end position="20"/>
    </location>
</feature>
<keyword evidence="2" id="KW-0812">Transmembrane</keyword>
<feature type="compositionally biased region" description="Basic and acidic residues" evidence="1">
    <location>
        <begin position="401"/>
        <end position="414"/>
    </location>
</feature>
<feature type="region of interest" description="Disordered" evidence="1">
    <location>
        <begin position="359"/>
        <end position="447"/>
    </location>
</feature>
<feature type="region of interest" description="Disordered" evidence="1">
    <location>
        <begin position="307"/>
        <end position="327"/>
    </location>
</feature>
<proteinExistence type="predicted"/>
<dbReference type="Proteomes" id="UP001195483">
    <property type="component" value="Unassembled WGS sequence"/>
</dbReference>
<evidence type="ECO:0000256" key="2">
    <source>
        <dbReference type="SAM" id="Phobius"/>
    </source>
</evidence>
<keyword evidence="2" id="KW-0472">Membrane</keyword>
<dbReference type="AlphaFoldDB" id="A0AAE0VLM5"/>
<evidence type="ECO:0000313" key="5">
    <source>
        <dbReference type="Proteomes" id="UP001195483"/>
    </source>
</evidence>
<reference evidence="4" key="2">
    <citation type="journal article" date="2021" name="Genome Biol. Evol.">
        <title>Developing a high-quality reference genome for a parasitic bivalve with doubly uniparental inheritance (Bivalvia: Unionida).</title>
        <authorList>
            <person name="Smith C.H."/>
        </authorList>
    </citation>
    <scope>NUCLEOTIDE SEQUENCE</scope>
    <source>
        <strain evidence="4">CHS0354</strain>
        <tissue evidence="4">Mantle</tissue>
    </source>
</reference>
<reference evidence="4" key="1">
    <citation type="journal article" date="2021" name="Genome Biol. Evol.">
        <title>A High-Quality Reference Genome for a Parasitic Bivalve with Doubly Uniparental Inheritance (Bivalvia: Unionida).</title>
        <authorList>
            <person name="Smith C.H."/>
        </authorList>
    </citation>
    <scope>NUCLEOTIDE SEQUENCE</scope>
    <source>
        <strain evidence="4">CHS0354</strain>
    </source>
</reference>
<feature type="chain" id="PRO_5042167242" evidence="3">
    <location>
        <begin position="21"/>
        <end position="536"/>
    </location>
</feature>
<feature type="region of interest" description="Disordered" evidence="1">
    <location>
        <begin position="499"/>
        <end position="536"/>
    </location>
</feature>
<dbReference type="PROSITE" id="PS51257">
    <property type="entry name" value="PROKAR_LIPOPROTEIN"/>
    <property type="match status" value="1"/>
</dbReference>
<organism evidence="4 5">
    <name type="scientific">Potamilus streckersoni</name>
    <dbReference type="NCBI Taxonomy" id="2493646"/>
    <lineage>
        <taxon>Eukaryota</taxon>
        <taxon>Metazoa</taxon>
        <taxon>Spiralia</taxon>
        <taxon>Lophotrochozoa</taxon>
        <taxon>Mollusca</taxon>
        <taxon>Bivalvia</taxon>
        <taxon>Autobranchia</taxon>
        <taxon>Heteroconchia</taxon>
        <taxon>Palaeoheterodonta</taxon>
        <taxon>Unionida</taxon>
        <taxon>Unionoidea</taxon>
        <taxon>Unionidae</taxon>
        <taxon>Ambleminae</taxon>
        <taxon>Lampsilini</taxon>
        <taxon>Potamilus</taxon>
    </lineage>
</organism>
<accession>A0AAE0VLM5</accession>
<evidence type="ECO:0000256" key="1">
    <source>
        <dbReference type="SAM" id="MobiDB-lite"/>
    </source>
</evidence>